<reference evidence="1" key="1">
    <citation type="journal article" date="2021" name="Proc. Natl. Acad. Sci. U.S.A.">
        <title>A Catalog of Tens of Thousands of Viruses from Human Metagenomes Reveals Hidden Associations with Chronic Diseases.</title>
        <authorList>
            <person name="Tisza M.J."/>
            <person name="Buck C.B."/>
        </authorList>
    </citation>
    <scope>NUCLEOTIDE SEQUENCE</scope>
    <source>
        <strain evidence="1">CtHn727</strain>
    </source>
</reference>
<sequence>MVFQWKQGARIKADAQQAGILCSKLETEGRLTAKALLDESRAEGSPLHDEFEWNDGIAAEKYRENQARHIINCLVTVHESASPTRSFFNIECKTAEYRSVTAIMQNSESRDQLLSLALRELDAFKQKFSSLSELAAVFAAIEEIQEKRSA</sequence>
<organism evidence="1">
    <name type="scientific">Siphoviridae sp. ctHn727</name>
    <dbReference type="NCBI Taxonomy" id="2825425"/>
    <lineage>
        <taxon>Viruses</taxon>
        <taxon>Duplodnaviria</taxon>
        <taxon>Heunggongvirae</taxon>
        <taxon>Uroviricota</taxon>
        <taxon>Caudoviricetes</taxon>
    </lineage>
</organism>
<name>A0A8S5V7X1_9CAUD</name>
<protein>
    <submittedName>
        <fullName evidence="1">Uncharacterized protein</fullName>
    </submittedName>
</protein>
<accession>A0A8S5V7X1</accession>
<dbReference type="EMBL" id="BK016215">
    <property type="protein sequence ID" value="DAG02808.1"/>
    <property type="molecule type" value="Genomic_DNA"/>
</dbReference>
<proteinExistence type="predicted"/>
<evidence type="ECO:0000313" key="1">
    <source>
        <dbReference type="EMBL" id="DAG02808.1"/>
    </source>
</evidence>